<dbReference type="OrthoDB" id="4552613at2"/>
<gene>
    <name evidence="1" type="ORF">HS99_0004890</name>
</gene>
<protein>
    <submittedName>
        <fullName evidence="1">Uncharacterized protein</fullName>
    </submittedName>
</protein>
<dbReference type="Proteomes" id="UP000037395">
    <property type="component" value="Unassembled WGS sequence"/>
</dbReference>
<dbReference type="AlphaFoldDB" id="A0A1E7N918"/>
<evidence type="ECO:0000313" key="2">
    <source>
        <dbReference type="Proteomes" id="UP000037395"/>
    </source>
</evidence>
<organism evidence="1 2">
    <name type="scientific">Kitasatospora aureofaciens</name>
    <name type="common">Streptomyces aureofaciens</name>
    <dbReference type="NCBI Taxonomy" id="1894"/>
    <lineage>
        <taxon>Bacteria</taxon>
        <taxon>Bacillati</taxon>
        <taxon>Actinomycetota</taxon>
        <taxon>Actinomycetes</taxon>
        <taxon>Kitasatosporales</taxon>
        <taxon>Streptomycetaceae</taxon>
        <taxon>Kitasatospora</taxon>
    </lineage>
</organism>
<reference evidence="1" key="1">
    <citation type="submission" date="2016-08" db="EMBL/GenBank/DDBJ databases">
        <title>Sequencing, Assembly and Comparative Genomics of S. aureofaciens ATCC 10762.</title>
        <authorList>
            <person name="Gradnigo J.S."/>
            <person name="Johnson N."/>
            <person name="Somerville G.A."/>
        </authorList>
    </citation>
    <scope>NUCLEOTIDE SEQUENCE [LARGE SCALE GENOMIC DNA]</scope>
    <source>
        <strain evidence="1">ATCC 10762</strain>
    </source>
</reference>
<accession>A0A1E7N918</accession>
<keyword evidence="2" id="KW-1185">Reference proteome</keyword>
<evidence type="ECO:0000313" key="1">
    <source>
        <dbReference type="EMBL" id="OEV37158.1"/>
    </source>
</evidence>
<proteinExistence type="predicted"/>
<comment type="caution">
    <text evidence="1">The sequence shown here is derived from an EMBL/GenBank/DDBJ whole genome shotgun (WGS) entry which is preliminary data.</text>
</comment>
<name>A0A1E7N918_KITAU</name>
<sequence length="143" mass="16285">MTRIAQVLVLAPWDEEAMAPLCRPDASRSWYGCFVPLPTFTEAWAAEFDRMGQRTGLLRHLESLPWKAPESVQVLIHDEEDDCFGLWMMRDGRLTEIPVPGHRRLHPLAPSTEFVPAPGLLWRAATPVPAGFSEERRDPRPAW</sequence>
<dbReference type="GeneID" id="97488421"/>
<dbReference type="EMBL" id="JPRF03000021">
    <property type="protein sequence ID" value="OEV37158.1"/>
    <property type="molecule type" value="Genomic_DNA"/>
</dbReference>
<dbReference type="RefSeq" id="WP_030556666.1">
    <property type="nucleotide sequence ID" value="NZ_BMUB01000015.1"/>
</dbReference>
<dbReference type="KEGG" id="kau:B6264_24100"/>